<dbReference type="HOGENOM" id="CLU_1395627_0_0_11"/>
<accession>D9WHI9</accession>
<feature type="compositionally biased region" description="Basic and acidic residues" evidence="1">
    <location>
        <begin position="162"/>
        <end position="175"/>
    </location>
</feature>
<gene>
    <name evidence="2" type="ORF">SSOG_08829</name>
</gene>
<dbReference type="Proteomes" id="UP000003963">
    <property type="component" value="Unassembled WGS sequence"/>
</dbReference>
<dbReference type="InterPro" id="IPR016181">
    <property type="entry name" value="Acyl_CoA_acyltransferase"/>
</dbReference>
<protein>
    <submittedName>
        <fullName evidence="2">Uncharacterized protein</fullName>
    </submittedName>
</protein>
<reference evidence="2 3" key="1">
    <citation type="submission" date="2009-02" db="EMBL/GenBank/DDBJ databases">
        <title>Annotation of Streptomyces hygroscopicus strain ATCC 53653.</title>
        <authorList>
            <consortium name="The Broad Institute Genome Sequencing Platform"/>
            <consortium name="Broad Institute Microbial Sequencing Center"/>
            <person name="Fischbach M."/>
            <person name="Godfrey P."/>
            <person name="Ward D."/>
            <person name="Young S."/>
            <person name="Zeng Q."/>
            <person name="Koehrsen M."/>
            <person name="Alvarado L."/>
            <person name="Berlin A.M."/>
            <person name="Bochicchio J."/>
            <person name="Borenstein D."/>
            <person name="Chapman S.B."/>
            <person name="Chen Z."/>
            <person name="Engels R."/>
            <person name="Freedman E."/>
            <person name="Gellesch M."/>
            <person name="Goldberg J."/>
            <person name="Griggs A."/>
            <person name="Gujja S."/>
            <person name="Heilman E.R."/>
            <person name="Heiman D.I."/>
            <person name="Hepburn T.A."/>
            <person name="Howarth C."/>
            <person name="Jen D."/>
            <person name="Larson L."/>
            <person name="Lewis B."/>
            <person name="Mehta T."/>
            <person name="Park D."/>
            <person name="Pearson M."/>
            <person name="Richards J."/>
            <person name="Roberts A."/>
            <person name="Saif S."/>
            <person name="Shea T.D."/>
            <person name="Shenoy N."/>
            <person name="Sisk P."/>
            <person name="Stolte C."/>
            <person name="Sykes S.N."/>
            <person name="Thomson T."/>
            <person name="Walk T."/>
            <person name="White J."/>
            <person name="Yandava C."/>
            <person name="Straight P."/>
            <person name="Clardy J."/>
            <person name="Hung D."/>
            <person name="Kolter R."/>
            <person name="Mekalanos J."/>
            <person name="Walker S."/>
            <person name="Walsh C.T."/>
            <person name="Wieland-Brown L.C."/>
            <person name="Haas B."/>
            <person name="Nusbaum C."/>
            <person name="Birren B."/>
        </authorList>
    </citation>
    <scope>NUCLEOTIDE SEQUENCE [LARGE SCALE GENOMIC DNA]</scope>
    <source>
        <strain evidence="2 3">ATCC 53653</strain>
    </source>
</reference>
<name>D9WHI9_9ACTN</name>
<feature type="compositionally biased region" description="Basic residues" evidence="1">
    <location>
        <begin position="8"/>
        <end position="20"/>
    </location>
</feature>
<dbReference type="Gene3D" id="3.40.630.30">
    <property type="match status" value="1"/>
</dbReference>
<keyword evidence="3" id="KW-1185">Reference proteome</keyword>
<feature type="region of interest" description="Disordered" evidence="1">
    <location>
        <begin position="1"/>
        <end position="20"/>
    </location>
</feature>
<evidence type="ECO:0000313" key="2">
    <source>
        <dbReference type="EMBL" id="EFL29115.1"/>
    </source>
</evidence>
<dbReference type="AlphaFoldDB" id="D9WHI9"/>
<evidence type="ECO:0000256" key="1">
    <source>
        <dbReference type="SAM" id="MobiDB-lite"/>
    </source>
</evidence>
<feature type="region of interest" description="Disordered" evidence="1">
    <location>
        <begin position="162"/>
        <end position="195"/>
    </location>
</feature>
<sequence length="195" mass="22159">MGRETASRRGRAQNRHRRRVRPMMAGERSGLWARLLGALSAREPGRPMEEGEVWAYFPPGAPAGYRQLRVCQVPDGEDFARLTWQVCGVCRRGLVRKIRVAERWQRRGYGSRMMMRALRDCETYTWTTTKQSEYGESFFAALAAATGIDFSPDSRACDHMRAARGAAHGESRREPPQPYDSPGEPRWSHRDGLGC</sequence>
<proteinExistence type="predicted"/>
<feature type="compositionally biased region" description="Basic and acidic residues" evidence="1">
    <location>
        <begin position="186"/>
        <end position="195"/>
    </location>
</feature>
<dbReference type="SUPFAM" id="SSF55729">
    <property type="entry name" value="Acyl-CoA N-acyltransferases (Nat)"/>
    <property type="match status" value="1"/>
</dbReference>
<dbReference type="EMBL" id="GG657754">
    <property type="protein sequence ID" value="EFL29115.1"/>
    <property type="molecule type" value="Genomic_DNA"/>
</dbReference>
<evidence type="ECO:0000313" key="3">
    <source>
        <dbReference type="Proteomes" id="UP000003963"/>
    </source>
</evidence>
<organism evidence="2 3">
    <name type="scientific">Streptomyces himastatinicus ATCC 53653</name>
    <dbReference type="NCBI Taxonomy" id="457427"/>
    <lineage>
        <taxon>Bacteria</taxon>
        <taxon>Bacillati</taxon>
        <taxon>Actinomycetota</taxon>
        <taxon>Actinomycetes</taxon>
        <taxon>Kitasatosporales</taxon>
        <taxon>Streptomycetaceae</taxon>
        <taxon>Streptomyces</taxon>
        <taxon>Streptomyces violaceusniger group</taxon>
    </lineage>
</organism>